<evidence type="ECO:0000259" key="12">
    <source>
        <dbReference type="SMART" id="SM01205"/>
    </source>
</evidence>
<evidence type="ECO:0000256" key="4">
    <source>
        <dbReference type="ARBA" id="ARBA00022676"/>
    </source>
</evidence>
<dbReference type="GO" id="GO:0003843">
    <property type="term" value="F:1,3-beta-D-glucan synthase activity"/>
    <property type="evidence" value="ECO:0007669"/>
    <property type="project" value="UniProtKB-EC"/>
</dbReference>
<dbReference type="GO" id="GO:0000148">
    <property type="term" value="C:1,3-beta-D-glucan synthase complex"/>
    <property type="evidence" value="ECO:0007669"/>
    <property type="project" value="InterPro"/>
</dbReference>
<dbReference type="Proteomes" id="UP000275652">
    <property type="component" value="Unassembled WGS sequence"/>
</dbReference>
<feature type="compositionally biased region" description="Basic and acidic residues" evidence="10">
    <location>
        <begin position="763"/>
        <end position="776"/>
    </location>
</feature>
<dbReference type="InterPro" id="IPR003440">
    <property type="entry name" value="Glyco_trans_48_dom"/>
</dbReference>
<evidence type="ECO:0000256" key="8">
    <source>
        <dbReference type="ARBA" id="ARBA00023136"/>
    </source>
</evidence>
<sequence length="2023" mass="231364">MRKQQRGDTDNAASRGLERQKQLCDEGMALVNESVGIQNSGGDTDLAERNLNRAVEIFETALGIQYGTQEEQDASARLNNKMLRYVKMIKTQKAKNPAVGGNKRAASKFNILELDNLPQIYHSIASKLFNSQSGDLFESLKTTFGFQDNNVLNQKEHVLLLLTNYKEQLDVPEPKAPANQPVPARDQQREAQLADKAVTKFHAKLFDNYKKWCKYIGQKPKFTRDTLTDIVLFFLIWGEAGNFRQTPELLCFLFHNLAPSSQAGGTKESGDFLATVIRPMYNELKKDNDKKTSKGARAPHNEIRNYDDFNEFFWSKKCLKYTAYTIGEAFASADKKGNPKVVKKTFVEKRTWMRALMSFRRIFLFNFALFLATVGFAVNMITLCPDSPIMYGSDLSTVEVFGKKYYNPLTTKTSLDFDANETDLYAASTLELDTTGLSCNVAKLSTCLGVPNFVKGQSFHYMPRDFQELLQDIPFTSCIEKQSGRCTCYIELIEKCFTQTGTATVFGTDTNNINKGVTIKYNQALCGKVYKENALQILNNNSPGRLNCGMCRLEPTQLLNSLPKLITSLIDFKRFTDKKQSDYGPLFFVGGIGCLVLVFVCEIMGRMFSGVGVGFVGRSLPVPFAAYCRYTCFWIFLFTCKLTFDYQFMVKNLVETTVFIWISDDKTYLPTTQFLINFSFHNILYILFLWIPAITVFLYDAQIFYALLSVIFGSIRGFNLRIGELRSFRILRLTFKSIPKVFNKKLVSNLIERGGKKKKDKKKKDTKDEPAPERRFQRVSYSEGSKPLTGTAKGFSSLLENDGYNEMRTPGGNELDTASASGRNSNIGSITGVSGPEFERTIPFAMAWNRCLASMREADVLSDRELNVLSYLIDSKDVAERRLYPPAFLTAGKLDESIDIIIESYTLYDKLKSDKKKDKTLQKVEVSMRERLTKDDLRVESILGSYKFSSQVVKLLLGDEHKELEACFNFIEEMATTKSTLKGLNFSNLYQARSACADLMKSILEVPKGAHEASIKFLRSLYHVIDNVEVVMGCLKKVLSKQEHLVKLLNDTPLKPNSFFFPGDAQHYASSQLQRIVNDQTAIDIVSRAYQLLTVDNFDAEPRSEEGQRRLRFFTNSLFMEMPEAKPVSHMHSISVSTPYFNEIVLYSVKELTSENDDSIKLLYYLQTIDPFEWENFLERINAKDVNEALKKYPEEVQLWASYRGQTLARTVRGMMYNEEAIRFLYWLEIGENEPMHLTGCACNRCIKLDEMVALKFNYICSCQIYGKHKDEQRQQAQDIDYLLMKHPGLRVAYVDGPKKVKDGPPKYFSVLIRGQGDKIVEVYRVELPGDPIIGEGKPENQNHAIIFTRGEMLQCIDMNQDGYLEECLKMPNLLATVDRKEHAKNPLTIIGFREYVFTGAVSNLASFMQIQELSFVSLGQRMLALFHVRQHYGHPDIFDKMFAITTGGTAKPSKGINLSEDIFAGFNTTLRGGHVSHEEFIQVGKGRDVGMQQLALFEAKLSSGAGECVISRDAARMGSRLDFWRLNSWFYGNLGWYFTQTMTVFGIYAFIYGKIYFALSGLDSFFLQSGRLGISGVLNTSWALQFGFLLVVPVIAVVGVERGFRHGFSYLVWNCMTLGPLFFTFQMGNRMNYFDRTLIHGGAKYRATGRGFTIKHEKFAELFRFYAFSHFYRGVELVFLLLLFSAYGTFSWCNCSWRVDQLFYNNIEPLPYEWKTRCYNNFYQTCVLPTNQNYGIMSFSLWIIAGTWLWAPFFFNPSGLDWDKCIDDYNDWQNWLTTKNDSSESWFGWWSNELEYLEHSSVSARAVQFLRKCRFLCVAIGIYLQLMYRLFYKDQNKLIVFDLSSKTPGVFLESLKPFIIVAALLVLMLLLVCCGYCASRFSKRSQMKQKKLRKIKFNISFCILVVVLFSFLYLTIMQLFEVFLIIVLSVYWFVQFAIVRLKSNHVVILAMAKSFDRAVGWIVFGPILFIAMFMPFISSFQQRVMFNSAFTSGLEVSKLFSHDVAPSHSIKAKRPKKKKRDE</sequence>
<dbReference type="EMBL" id="QUTI01065603">
    <property type="protein sequence ID" value="RLN75587.1"/>
    <property type="molecule type" value="Genomic_DNA"/>
</dbReference>
<feature type="transmembrane region" description="Helical" evidence="11">
    <location>
        <begin position="1611"/>
        <end position="1629"/>
    </location>
</feature>
<feature type="transmembrane region" description="Helical" evidence="11">
    <location>
        <begin position="1859"/>
        <end position="1879"/>
    </location>
</feature>
<dbReference type="Pfam" id="PF02364">
    <property type="entry name" value="Glucan_synthase"/>
    <property type="match status" value="2"/>
</dbReference>
<feature type="transmembrane region" description="Helical" evidence="11">
    <location>
        <begin position="1900"/>
        <end position="1917"/>
    </location>
</feature>
<dbReference type="GO" id="GO:0006075">
    <property type="term" value="P:(1-&gt;3)-beta-D-glucan biosynthetic process"/>
    <property type="evidence" value="ECO:0007669"/>
    <property type="project" value="InterPro"/>
</dbReference>
<feature type="region of interest" description="Disordered" evidence="10">
    <location>
        <begin position="753"/>
        <end position="792"/>
    </location>
</feature>
<dbReference type="Pfam" id="PF14288">
    <property type="entry name" value="FKS1_dom1"/>
    <property type="match status" value="1"/>
</dbReference>
<evidence type="ECO:0000256" key="10">
    <source>
        <dbReference type="SAM" id="MobiDB-lite"/>
    </source>
</evidence>
<feature type="domain" description="1,3-beta-glucan synthase component FKS1-like" evidence="12">
    <location>
        <begin position="224"/>
        <end position="327"/>
    </location>
</feature>
<comment type="similarity">
    <text evidence="2">Belongs to the glycosyltransferase 48 family.</text>
</comment>
<name>A0A397EER3_APHAT</name>
<comment type="catalytic activity">
    <reaction evidence="9">
        <text>[(1-&gt;3)-beta-D-glucosyl](n) + UDP-alpha-D-glucose = [(1-&gt;3)-beta-D-glucosyl](n+1) + UDP + H(+)</text>
        <dbReference type="Rhea" id="RHEA:21476"/>
        <dbReference type="Rhea" id="RHEA-COMP:11146"/>
        <dbReference type="Rhea" id="RHEA-COMP:14303"/>
        <dbReference type="ChEBI" id="CHEBI:15378"/>
        <dbReference type="ChEBI" id="CHEBI:37671"/>
        <dbReference type="ChEBI" id="CHEBI:58223"/>
        <dbReference type="ChEBI" id="CHEBI:58885"/>
        <dbReference type="EC" id="2.4.1.34"/>
    </reaction>
</comment>
<evidence type="ECO:0000256" key="2">
    <source>
        <dbReference type="ARBA" id="ARBA00009040"/>
    </source>
</evidence>
<feature type="transmembrane region" description="Helical" evidence="11">
    <location>
        <begin position="703"/>
        <end position="722"/>
    </location>
</feature>
<feature type="transmembrane region" description="Helical" evidence="11">
    <location>
        <begin position="674"/>
        <end position="697"/>
    </location>
</feature>
<feature type="transmembrane region" description="Helical" evidence="11">
    <location>
        <begin position="362"/>
        <end position="383"/>
    </location>
</feature>
<feature type="transmembrane region" description="Helical" evidence="11">
    <location>
        <begin position="583"/>
        <end position="601"/>
    </location>
</feature>
<dbReference type="EMBL" id="QUTE01024320">
    <property type="protein sequence ID" value="RHY78818.1"/>
    <property type="molecule type" value="Genomic_DNA"/>
</dbReference>
<keyword evidence="7 11" id="KW-1133">Transmembrane helix</keyword>
<dbReference type="InterPro" id="IPR026899">
    <property type="entry name" value="FKS1-like_dom1"/>
</dbReference>
<keyword evidence="6 11" id="KW-0812">Transmembrane</keyword>
<organism evidence="13 15">
    <name type="scientific">Aphanomyces astaci</name>
    <name type="common">Crayfish plague agent</name>
    <dbReference type="NCBI Taxonomy" id="112090"/>
    <lineage>
        <taxon>Eukaryota</taxon>
        <taxon>Sar</taxon>
        <taxon>Stramenopiles</taxon>
        <taxon>Oomycota</taxon>
        <taxon>Saprolegniomycetes</taxon>
        <taxon>Saprolegniales</taxon>
        <taxon>Verrucalvaceae</taxon>
        <taxon>Aphanomyces</taxon>
    </lineage>
</organism>
<evidence type="ECO:0000313" key="15">
    <source>
        <dbReference type="Proteomes" id="UP000266196"/>
    </source>
</evidence>
<feature type="transmembrane region" description="Helical" evidence="11">
    <location>
        <begin position="1535"/>
        <end position="1558"/>
    </location>
</feature>
<keyword evidence="8 11" id="KW-0472">Membrane</keyword>
<dbReference type="VEuPathDB" id="FungiDB:H257_09996"/>
<feature type="transmembrane region" description="Helical" evidence="11">
    <location>
        <begin position="1814"/>
        <end position="1832"/>
    </location>
</feature>
<keyword evidence="5" id="KW-0808">Transferase</keyword>
<evidence type="ECO:0000313" key="14">
    <source>
        <dbReference type="EMBL" id="RLN75587.1"/>
    </source>
</evidence>
<proteinExistence type="inferred from homology"/>
<dbReference type="SMART" id="SM01205">
    <property type="entry name" value="FKS1_dom1"/>
    <property type="match status" value="1"/>
</dbReference>
<accession>A0A397EER3</accession>
<comment type="caution">
    <text evidence="13">The sequence shown here is derived from an EMBL/GenBank/DDBJ whole genome shotgun (WGS) entry which is preliminary data.</text>
</comment>
<dbReference type="PANTHER" id="PTHR12741">
    <property type="entry name" value="LYST-INTERACTING PROTEIN LIP5 DOPAMINE RESPONSIVE PROTEIN DRG-1"/>
    <property type="match status" value="1"/>
</dbReference>
<evidence type="ECO:0000256" key="11">
    <source>
        <dbReference type="SAM" id="Phobius"/>
    </source>
</evidence>
<evidence type="ECO:0000256" key="1">
    <source>
        <dbReference type="ARBA" id="ARBA00004141"/>
    </source>
</evidence>
<comment type="subcellular location">
    <subcellularLocation>
        <location evidence="1">Membrane</location>
        <topology evidence="1">Multi-pass membrane protein</topology>
    </subcellularLocation>
</comment>
<feature type="transmembrane region" description="Helical" evidence="11">
    <location>
        <begin position="1578"/>
        <end position="1599"/>
    </location>
</feature>
<feature type="transmembrane region" description="Helical" evidence="11">
    <location>
        <begin position="1672"/>
        <end position="1691"/>
    </location>
</feature>
<dbReference type="GO" id="GO:0005886">
    <property type="term" value="C:plasma membrane"/>
    <property type="evidence" value="ECO:0007669"/>
    <property type="project" value="TreeGrafter"/>
</dbReference>
<evidence type="ECO:0000256" key="3">
    <source>
        <dbReference type="ARBA" id="ARBA00012589"/>
    </source>
</evidence>
<protein>
    <recommendedName>
        <fullName evidence="3">1,3-beta-glucan synthase</fullName>
        <ecNumber evidence="3">2.4.1.34</ecNumber>
    </recommendedName>
</protein>
<reference evidence="13 15" key="2">
    <citation type="submission" date="2018-08" db="EMBL/GenBank/DDBJ databases">
        <title>Aphanomyces genome sequencing and annotation.</title>
        <authorList>
            <person name="Minardi D."/>
            <person name="Oidtmann B."/>
            <person name="Van Der Giezen M."/>
            <person name="Studholme D.J."/>
        </authorList>
    </citation>
    <scope>NUCLEOTIDE SEQUENCE [LARGE SCALE GENOMIC DNA]</scope>
    <source>
        <strain evidence="13 15">197901</strain>
    </source>
</reference>
<evidence type="ECO:0000256" key="9">
    <source>
        <dbReference type="ARBA" id="ARBA00047777"/>
    </source>
</evidence>
<evidence type="ECO:0000256" key="6">
    <source>
        <dbReference type="ARBA" id="ARBA00022692"/>
    </source>
</evidence>
<feature type="transmembrane region" description="Helical" evidence="11">
    <location>
        <begin position="1960"/>
        <end position="1978"/>
    </location>
</feature>
<evidence type="ECO:0000313" key="13">
    <source>
        <dbReference type="EMBL" id="RHY78818.1"/>
    </source>
</evidence>
<dbReference type="EC" id="2.4.1.34" evidence="3"/>
<keyword evidence="4" id="KW-0328">Glycosyltransferase</keyword>
<evidence type="ECO:0000256" key="5">
    <source>
        <dbReference type="ARBA" id="ARBA00022679"/>
    </source>
</evidence>
<dbReference type="PANTHER" id="PTHR12741:SF48">
    <property type="entry name" value="1,3-BETA-GLUCAN SYNTHASE COMPONENT FKS1-RELATED"/>
    <property type="match status" value="1"/>
</dbReference>
<reference evidence="14 16" key="1">
    <citation type="journal article" date="2018" name="J. Invertebr. Pathol.">
        <title>New genotyping method for the causative agent of crayfish plague (Aphanomyces astaci) based on whole genome data.</title>
        <authorList>
            <person name="Minardi D."/>
            <person name="Studholme D.J."/>
            <person name="van der Giezen M."/>
            <person name="Pretto T."/>
            <person name="Oidtmann B."/>
        </authorList>
    </citation>
    <scope>NUCLEOTIDE SEQUENCE [LARGE SCALE GENOMIC DNA]</scope>
    <source>
        <strain evidence="14 16">KB13</strain>
    </source>
</reference>
<evidence type="ECO:0000313" key="16">
    <source>
        <dbReference type="Proteomes" id="UP000275652"/>
    </source>
</evidence>
<dbReference type="Proteomes" id="UP000266196">
    <property type="component" value="Unassembled WGS sequence"/>
</dbReference>
<evidence type="ECO:0000256" key="7">
    <source>
        <dbReference type="ARBA" id="ARBA00022989"/>
    </source>
</evidence>
<gene>
    <name evidence="14" type="ORF">DYB28_000171</name>
    <name evidence="13" type="ORF">DYB31_008404</name>
</gene>